<keyword evidence="2" id="KW-1185">Reference proteome</keyword>
<dbReference type="RefSeq" id="WP_047809577.1">
    <property type="nucleotide sequence ID" value="NZ_LDZY01000005.1"/>
</dbReference>
<dbReference type="EMBL" id="LDZY01000005">
    <property type="protein sequence ID" value="KLU66293.1"/>
    <property type="molecule type" value="Genomic_DNA"/>
</dbReference>
<dbReference type="AlphaFoldDB" id="A0A0J1FTH1"/>
<accession>A0A0J1FTH1</accession>
<evidence type="ECO:0000313" key="2">
    <source>
        <dbReference type="Proteomes" id="UP000036356"/>
    </source>
</evidence>
<gene>
    <name evidence="1" type="ORF">DEAC_c16920</name>
</gene>
<sequence>MSQLILPGTAGPGDVSNLKTFSSGIYYNAQGQLVDRRGTGVVITPGPSDIPITAGIYGGVVADGKVAAVPVNPAHVLAGDTIAGTAGTMPNHTFATNNNNYTSAVGHLTDGSGNLCLVPPTGYYLNETNGGGFGELLINDPNFIASNIPNWLSIFGLQGTGAFKHYATGSGTTNSSGIYQVSGLGFNPTLCYFSKGGSWFAGGITGANSTQVGGTTFCSFEFLTGGLYFGPTASSTAITWYAFG</sequence>
<dbReference type="STRING" id="476652.DEAC_c16920"/>
<organism evidence="1 2">
    <name type="scientific">Desulfosporosinus acididurans</name>
    <dbReference type="NCBI Taxonomy" id="476652"/>
    <lineage>
        <taxon>Bacteria</taxon>
        <taxon>Bacillati</taxon>
        <taxon>Bacillota</taxon>
        <taxon>Clostridia</taxon>
        <taxon>Eubacteriales</taxon>
        <taxon>Desulfitobacteriaceae</taxon>
        <taxon>Desulfosporosinus</taxon>
    </lineage>
</organism>
<comment type="caution">
    <text evidence="1">The sequence shown here is derived from an EMBL/GenBank/DDBJ whole genome shotgun (WGS) entry which is preliminary data.</text>
</comment>
<reference evidence="1 2" key="1">
    <citation type="submission" date="2015-06" db="EMBL/GenBank/DDBJ databases">
        <title>Draft genome of the moderately acidophilic sulfate reducer Candidatus Desulfosporosinus acididurans strain M1.</title>
        <authorList>
            <person name="Poehlein A."/>
            <person name="Petzsch P."/>
            <person name="Johnson B.D."/>
            <person name="Schloemann M."/>
            <person name="Daniel R."/>
            <person name="Muehling M."/>
        </authorList>
    </citation>
    <scope>NUCLEOTIDE SEQUENCE [LARGE SCALE GENOMIC DNA]</scope>
    <source>
        <strain evidence="1 2">M1</strain>
    </source>
</reference>
<name>A0A0J1FTH1_9FIRM</name>
<dbReference type="Proteomes" id="UP000036356">
    <property type="component" value="Unassembled WGS sequence"/>
</dbReference>
<protein>
    <submittedName>
        <fullName evidence="1">Uncharacterized protein</fullName>
    </submittedName>
</protein>
<evidence type="ECO:0000313" key="1">
    <source>
        <dbReference type="EMBL" id="KLU66293.1"/>
    </source>
</evidence>
<dbReference type="PATRIC" id="fig|476652.3.peg.1749"/>
<proteinExistence type="predicted"/>